<dbReference type="AlphaFoldDB" id="A0A935UGX3"/>
<evidence type="ECO:0000313" key="3">
    <source>
        <dbReference type="Proteomes" id="UP000697998"/>
    </source>
</evidence>
<evidence type="ECO:0000256" key="1">
    <source>
        <dbReference type="ARBA" id="ARBA00009981"/>
    </source>
</evidence>
<comment type="similarity">
    <text evidence="1">Belongs to the phD/YefM antitoxin family.</text>
</comment>
<accession>A0A935UGX3</accession>
<dbReference type="Pfam" id="PF03683">
    <property type="entry name" value="UPF0175"/>
    <property type="match status" value="1"/>
</dbReference>
<dbReference type="InterPro" id="IPR005368">
    <property type="entry name" value="UPF0175"/>
</dbReference>
<dbReference type="InterPro" id="IPR036165">
    <property type="entry name" value="YefM-like_sf"/>
</dbReference>
<sequence length="116" mass="12229">MQVVNIRQLKSNPSMALRGARDNDMVVVMTRDHPTALLIDLEKLGLPDLGAVRVALAVSLFRAGAISAGFAARMADKPLPDMLTLLSSLSIPLTGASAADAVDDLHAGRQWLVGKA</sequence>
<protein>
    <submittedName>
        <fullName evidence="2">UPF0175 family protein</fullName>
    </submittedName>
</protein>
<reference evidence="2 3" key="1">
    <citation type="submission" date="2020-10" db="EMBL/GenBank/DDBJ databases">
        <title>Connecting structure to function with the recovery of over 1000 high-quality activated sludge metagenome-assembled genomes encoding full-length rRNA genes using long-read sequencing.</title>
        <authorList>
            <person name="Singleton C.M."/>
            <person name="Petriglieri F."/>
            <person name="Kristensen J.M."/>
            <person name="Kirkegaard R.H."/>
            <person name="Michaelsen T.Y."/>
            <person name="Andersen M.H."/>
            <person name="Karst S.M."/>
            <person name="Dueholm M.S."/>
            <person name="Nielsen P.H."/>
            <person name="Albertsen M."/>
        </authorList>
    </citation>
    <scope>NUCLEOTIDE SEQUENCE [LARGE SCALE GENOMIC DNA]</scope>
    <source>
        <strain evidence="2">EsbW_18-Q3-R4-48_BATAC.285</strain>
    </source>
</reference>
<organism evidence="2 3">
    <name type="scientific">Candidatus Accumulibacter proximus</name>
    <dbReference type="NCBI Taxonomy" id="2954385"/>
    <lineage>
        <taxon>Bacteria</taxon>
        <taxon>Pseudomonadati</taxon>
        <taxon>Pseudomonadota</taxon>
        <taxon>Betaproteobacteria</taxon>
        <taxon>Candidatus Accumulibacter</taxon>
    </lineage>
</organism>
<name>A0A935UGX3_9PROT</name>
<dbReference type="Proteomes" id="UP000697998">
    <property type="component" value="Unassembled WGS sequence"/>
</dbReference>
<dbReference type="EMBL" id="JADJMH010000006">
    <property type="protein sequence ID" value="MBK7674888.1"/>
    <property type="molecule type" value="Genomic_DNA"/>
</dbReference>
<proteinExistence type="inferred from homology"/>
<comment type="caution">
    <text evidence="2">The sequence shown here is derived from an EMBL/GenBank/DDBJ whole genome shotgun (WGS) entry which is preliminary data.</text>
</comment>
<evidence type="ECO:0000313" key="2">
    <source>
        <dbReference type="EMBL" id="MBK7674888.1"/>
    </source>
</evidence>
<dbReference type="SUPFAM" id="SSF143120">
    <property type="entry name" value="YefM-like"/>
    <property type="match status" value="1"/>
</dbReference>
<gene>
    <name evidence="2" type="ORF">IPJ27_09025</name>
</gene>